<gene>
    <name evidence="2" type="ORF">BAR1_10435</name>
</gene>
<dbReference type="AlphaFoldDB" id="A0A347UHI1"/>
<evidence type="ECO:0000313" key="2">
    <source>
        <dbReference type="EMBL" id="AXX98309.1"/>
    </source>
</evidence>
<sequence>MVSLLTAPMLGLVIWAFVTTHPRHSARKTLFLRNKAVAFGIIVICIVAVTVLVAWQAYEMAWCHSGLLSPVKCNHLPDKIGGYLFVIFFPGTAYLVVICLPALLLMGIAEWITRRKYRNFLTENATG</sequence>
<organism evidence="2 3">
    <name type="scientific">Profundibacter amoris</name>
    <dbReference type="NCBI Taxonomy" id="2171755"/>
    <lineage>
        <taxon>Bacteria</taxon>
        <taxon>Pseudomonadati</taxon>
        <taxon>Pseudomonadota</taxon>
        <taxon>Alphaproteobacteria</taxon>
        <taxon>Rhodobacterales</taxon>
        <taxon>Paracoccaceae</taxon>
        <taxon>Profundibacter</taxon>
    </lineage>
</organism>
<feature type="transmembrane region" description="Helical" evidence="1">
    <location>
        <begin position="36"/>
        <end position="58"/>
    </location>
</feature>
<dbReference type="EMBL" id="CP032125">
    <property type="protein sequence ID" value="AXX98309.1"/>
    <property type="molecule type" value="Genomic_DNA"/>
</dbReference>
<keyword evidence="1" id="KW-0812">Transmembrane</keyword>
<evidence type="ECO:0000313" key="3">
    <source>
        <dbReference type="Proteomes" id="UP000261704"/>
    </source>
</evidence>
<reference evidence="2 3" key="1">
    <citation type="submission" date="2018-09" db="EMBL/GenBank/DDBJ databases">
        <title>Profundibacter amoris BAR1 gen. nov., sp. nov., a new member of the Roseobacter clade isolated at Lokis Castle Vent Field on the Arctic Mid-Oceanic Ridge.</title>
        <authorList>
            <person name="Le Moine Bauer S."/>
            <person name="Sjoeberg A.G."/>
            <person name="L'Haridon S."/>
            <person name="Stokke R."/>
            <person name="Roalkvam I."/>
            <person name="Steen I.H."/>
            <person name="Dahle H."/>
        </authorList>
    </citation>
    <scope>NUCLEOTIDE SEQUENCE [LARGE SCALE GENOMIC DNA]</scope>
    <source>
        <strain evidence="2 3">BAR1</strain>
    </source>
</reference>
<feature type="transmembrane region" description="Helical" evidence="1">
    <location>
        <begin position="80"/>
        <end position="108"/>
    </location>
</feature>
<dbReference type="Proteomes" id="UP000261704">
    <property type="component" value="Chromosome"/>
</dbReference>
<dbReference type="KEGG" id="pamo:BAR1_10435"/>
<protein>
    <submittedName>
        <fullName evidence="2">Uncharacterized protein</fullName>
    </submittedName>
</protein>
<feature type="transmembrane region" description="Helical" evidence="1">
    <location>
        <begin position="6"/>
        <end position="24"/>
    </location>
</feature>
<accession>A0A347UHI1</accession>
<keyword evidence="3" id="KW-1185">Reference proteome</keyword>
<name>A0A347UHI1_9RHOB</name>
<evidence type="ECO:0000256" key="1">
    <source>
        <dbReference type="SAM" id="Phobius"/>
    </source>
</evidence>
<keyword evidence="1" id="KW-1133">Transmembrane helix</keyword>
<proteinExistence type="predicted"/>
<keyword evidence="1" id="KW-0472">Membrane</keyword>